<dbReference type="InParanoid" id="A0A409X8F6"/>
<evidence type="ECO:0000313" key="2">
    <source>
        <dbReference type="EMBL" id="PPQ87056.1"/>
    </source>
</evidence>
<keyword evidence="3" id="KW-1185">Reference proteome</keyword>
<organism evidence="2 3">
    <name type="scientific">Gymnopilus dilepis</name>
    <dbReference type="NCBI Taxonomy" id="231916"/>
    <lineage>
        <taxon>Eukaryota</taxon>
        <taxon>Fungi</taxon>
        <taxon>Dikarya</taxon>
        <taxon>Basidiomycota</taxon>
        <taxon>Agaricomycotina</taxon>
        <taxon>Agaricomycetes</taxon>
        <taxon>Agaricomycetidae</taxon>
        <taxon>Agaricales</taxon>
        <taxon>Agaricineae</taxon>
        <taxon>Hymenogastraceae</taxon>
        <taxon>Gymnopilus</taxon>
    </lineage>
</organism>
<feature type="region of interest" description="Disordered" evidence="1">
    <location>
        <begin position="231"/>
        <end position="255"/>
    </location>
</feature>
<proteinExistence type="predicted"/>
<evidence type="ECO:0000256" key="1">
    <source>
        <dbReference type="SAM" id="MobiDB-lite"/>
    </source>
</evidence>
<accession>A0A409X8F6</accession>
<dbReference type="Proteomes" id="UP000284706">
    <property type="component" value="Unassembled WGS sequence"/>
</dbReference>
<dbReference type="AlphaFoldDB" id="A0A409X8F6"/>
<reference evidence="2 3" key="1">
    <citation type="journal article" date="2018" name="Evol. Lett.">
        <title>Horizontal gene cluster transfer increased hallucinogenic mushroom diversity.</title>
        <authorList>
            <person name="Reynolds H.T."/>
            <person name="Vijayakumar V."/>
            <person name="Gluck-Thaler E."/>
            <person name="Korotkin H.B."/>
            <person name="Matheny P.B."/>
            <person name="Slot J.C."/>
        </authorList>
    </citation>
    <scope>NUCLEOTIDE SEQUENCE [LARGE SCALE GENOMIC DNA]</scope>
    <source>
        <strain evidence="2 3">SRW20</strain>
    </source>
</reference>
<name>A0A409X8F6_9AGAR</name>
<gene>
    <name evidence="2" type="ORF">CVT26_009640</name>
</gene>
<comment type="caution">
    <text evidence="2">The sequence shown here is derived from an EMBL/GenBank/DDBJ whole genome shotgun (WGS) entry which is preliminary data.</text>
</comment>
<protein>
    <submittedName>
        <fullName evidence="2">Uncharacterized protein</fullName>
    </submittedName>
</protein>
<evidence type="ECO:0000313" key="3">
    <source>
        <dbReference type="Proteomes" id="UP000284706"/>
    </source>
</evidence>
<sequence length="308" mass="34342">MSISANPAFLKCSAHNFGRYHFSRDFLRQIDVSDITLFEFRQLLQQARSLESAKVAFREGAPFQAGTSEPLTHRALRSLSIKSLLLFGAFESIDLPCLVDLVLQDDEQVHTGLVGMLKRNSCRIQKLVLGLLSTFNTLRELLSLGSVSLLVIDVQEAFQRAQDSDWRLFLYSLPEFLGRRGMRGFCRIDVGANSNFPVEWVASPDWEEWVSDVRKAGAEIAVNGLGLLAPSSPSSRFDQRWTPSPPKPSSPQDLSSRKGLLELALSASPSDTSAISDDPTADWPQDLVSWFSHRADYEAEVQPWGRAL</sequence>
<dbReference type="EMBL" id="NHYE01003959">
    <property type="protein sequence ID" value="PPQ87056.1"/>
    <property type="molecule type" value="Genomic_DNA"/>
</dbReference>